<gene>
    <name evidence="7" type="ORF">C8D89_101342</name>
</gene>
<dbReference type="OrthoDB" id="8399956at2"/>
<comment type="caution">
    <text evidence="7">The sequence shown here is derived from an EMBL/GenBank/DDBJ whole genome shotgun (WGS) entry which is preliminary data.</text>
</comment>
<feature type="binding site" evidence="3">
    <location>
        <begin position="91"/>
        <end position="93"/>
    </location>
    <ligand>
        <name>acetyl-CoA</name>
        <dbReference type="ChEBI" id="CHEBI:57288"/>
    </ligand>
</feature>
<proteinExistence type="inferred from homology"/>
<protein>
    <submittedName>
        <fullName evidence="7">Putative acetyltransferase</fullName>
    </submittedName>
</protein>
<dbReference type="HAMAP" id="MF_01812">
    <property type="entry name" value="Eis"/>
    <property type="match status" value="1"/>
</dbReference>
<feature type="active site" description="Proton acceptor; via carboxylate" evidence="3">
    <location>
        <position position="419"/>
    </location>
</feature>
<evidence type="ECO:0000256" key="4">
    <source>
        <dbReference type="SAM" id="MobiDB-lite"/>
    </source>
</evidence>
<evidence type="ECO:0000259" key="6">
    <source>
        <dbReference type="Pfam" id="PF17668"/>
    </source>
</evidence>
<dbReference type="GO" id="GO:0034069">
    <property type="term" value="F:aminoglycoside N-acetyltransferase activity"/>
    <property type="evidence" value="ECO:0007669"/>
    <property type="project" value="TreeGrafter"/>
</dbReference>
<reference evidence="7 8" key="1">
    <citation type="submission" date="2018-04" db="EMBL/GenBank/DDBJ databases">
        <title>Genomic Encyclopedia of Type Strains, Phase IV (KMG-IV): sequencing the most valuable type-strain genomes for metagenomic binning, comparative biology and taxonomic classification.</title>
        <authorList>
            <person name="Goeker M."/>
        </authorList>
    </citation>
    <scope>NUCLEOTIDE SEQUENCE [LARGE SCALE GENOMIC DNA]</scope>
    <source>
        <strain evidence="7 8">DSM 45771</strain>
    </source>
</reference>
<dbReference type="RefSeq" id="WP_116706326.1">
    <property type="nucleotide sequence ID" value="NZ_QEKW01000001.1"/>
</dbReference>
<comment type="caution">
    <text evidence="3">Lacks conserved residue(s) required for the propagation of feature annotation.</text>
</comment>
<dbReference type="SUPFAM" id="SSF55718">
    <property type="entry name" value="SCP-like"/>
    <property type="match status" value="1"/>
</dbReference>
<evidence type="ECO:0000256" key="1">
    <source>
        <dbReference type="ARBA" id="ARBA00022679"/>
    </source>
</evidence>
<evidence type="ECO:0000256" key="3">
    <source>
        <dbReference type="HAMAP-Rule" id="MF_01812"/>
    </source>
</evidence>
<dbReference type="NCBIfam" id="NF002367">
    <property type="entry name" value="PRK01346.1-4"/>
    <property type="match status" value="1"/>
</dbReference>
<feature type="domain" description="Eis-like acetyltransferase" evidence="6">
    <location>
        <begin position="189"/>
        <end position="312"/>
    </location>
</feature>
<dbReference type="PANTHER" id="PTHR37817:SF1">
    <property type="entry name" value="N-ACETYLTRANSFERASE EIS"/>
    <property type="match status" value="1"/>
</dbReference>
<dbReference type="SUPFAM" id="SSF55729">
    <property type="entry name" value="Acyl-CoA N-acyltransferases (Nat)"/>
    <property type="match status" value="1"/>
</dbReference>
<sequence>MTPEVHRLVPHVTDGTADADTVTWARAMQAAFLGPRMDAGDLARAAAAYAGQRLRGVWETADPAPVATLRSWDARMTVPGGELAVDAISSIGVRSTHRRRGLLRAVLVDDLAEAVRAGTPVAALTSTQGSLYERFGFGLATWTRSVSLETRAARFRAPDPTGRLRTLDVATLPSAAAPVQDRARRRHPGSMDRDAGSWTALLTGETGWTGMVPDRHRHAVLWSDATGRPGGYAVYRVARGWAETGAAEVAVLDLQATTPESYRELWRHLASLDLVGTVSWSEASVDEPLPWLLHDPRPLALGASRAMLWLRILDVPAALAARRYPVIDRVVLRVHDPAGHAEGTWALDTADPVAPAASPTRDEPDVALDVPALGSLYLGGVDPRVLARAGRLEERTPGAAGRLARLFAAPSVPWNGIRF</sequence>
<dbReference type="InterPro" id="IPR022902">
    <property type="entry name" value="NAcTrfase_Eis"/>
</dbReference>
<dbReference type="EMBL" id="QEKW01000001">
    <property type="protein sequence ID" value="PVZ14477.1"/>
    <property type="molecule type" value="Genomic_DNA"/>
</dbReference>
<dbReference type="GO" id="GO:0030649">
    <property type="term" value="P:aminoglycoside antibiotic catabolic process"/>
    <property type="evidence" value="ECO:0007669"/>
    <property type="project" value="TreeGrafter"/>
</dbReference>
<comment type="similarity">
    <text evidence="3">Belongs to the acetyltransferase Eis family.</text>
</comment>
<dbReference type="InterPro" id="IPR041380">
    <property type="entry name" value="Acetyltransf_17"/>
</dbReference>
<dbReference type="InterPro" id="IPR016181">
    <property type="entry name" value="Acyl_CoA_acyltransferase"/>
</dbReference>
<evidence type="ECO:0000256" key="2">
    <source>
        <dbReference type="ARBA" id="ARBA00023315"/>
    </source>
</evidence>
<keyword evidence="2 3" id="KW-0012">Acyltransferase</keyword>
<comment type="subunit">
    <text evidence="3">Homohexamer; trimer of dimers.</text>
</comment>
<organism evidence="7 8">
    <name type="scientific">Actinomycetospora cinnamomea</name>
    <dbReference type="NCBI Taxonomy" id="663609"/>
    <lineage>
        <taxon>Bacteria</taxon>
        <taxon>Bacillati</taxon>
        <taxon>Actinomycetota</taxon>
        <taxon>Actinomycetes</taxon>
        <taxon>Pseudonocardiales</taxon>
        <taxon>Pseudonocardiaceae</taxon>
        <taxon>Actinomycetospora</taxon>
    </lineage>
</organism>
<dbReference type="Pfam" id="PF17668">
    <property type="entry name" value="Acetyltransf_17"/>
    <property type="match status" value="1"/>
</dbReference>
<dbReference type="AlphaFoldDB" id="A0A2U1FQM6"/>
<evidence type="ECO:0000259" key="5">
    <source>
        <dbReference type="Pfam" id="PF13530"/>
    </source>
</evidence>
<feature type="domain" description="Enhanced intracellular survival protein" evidence="5">
    <location>
        <begin position="315"/>
        <end position="414"/>
    </location>
</feature>
<dbReference type="Pfam" id="PF13530">
    <property type="entry name" value="SCP2_2"/>
    <property type="match status" value="1"/>
</dbReference>
<accession>A0A2U1FQM6</accession>
<keyword evidence="8" id="KW-1185">Reference proteome</keyword>
<dbReference type="Gene3D" id="3.30.1050.10">
    <property type="entry name" value="SCP2 sterol-binding domain"/>
    <property type="match status" value="1"/>
</dbReference>
<evidence type="ECO:0000313" key="7">
    <source>
        <dbReference type="EMBL" id="PVZ14477.1"/>
    </source>
</evidence>
<dbReference type="PANTHER" id="PTHR37817">
    <property type="entry name" value="N-ACETYLTRANSFERASE EIS"/>
    <property type="match status" value="1"/>
</dbReference>
<feature type="active site" description="Proton donor" evidence="3">
    <location>
        <position position="132"/>
    </location>
</feature>
<evidence type="ECO:0000313" key="8">
    <source>
        <dbReference type="Proteomes" id="UP000245639"/>
    </source>
</evidence>
<dbReference type="InterPro" id="IPR036527">
    <property type="entry name" value="SCP2_sterol-bd_dom_sf"/>
</dbReference>
<feature type="region of interest" description="Disordered" evidence="4">
    <location>
        <begin position="176"/>
        <end position="196"/>
    </location>
</feature>
<dbReference type="Gene3D" id="3.40.630.30">
    <property type="match status" value="2"/>
</dbReference>
<feature type="binding site" evidence="3">
    <location>
        <begin position="99"/>
        <end position="104"/>
    </location>
    <ligand>
        <name>acetyl-CoA</name>
        <dbReference type="ChEBI" id="CHEBI:57288"/>
    </ligand>
</feature>
<dbReference type="InterPro" id="IPR051554">
    <property type="entry name" value="Acetyltransferase_Eis"/>
</dbReference>
<keyword evidence="1 3" id="KW-0808">Transferase</keyword>
<dbReference type="Proteomes" id="UP000245639">
    <property type="component" value="Unassembled WGS sequence"/>
</dbReference>
<name>A0A2U1FQM6_9PSEU</name>
<dbReference type="InterPro" id="IPR025559">
    <property type="entry name" value="Eis_dom"/>
</dbReference>
<dbReference type="Pfam" id="PF13527">
    <property type="entry name" value="Acetyltransf_9"/>
    <property type="match status" value="1"/>
</dbReference>